<dbReference type="KEGG" id="apre:CNX65_05715"/>
<keyword evidence="2" id="KW-1185">Reference proteome</keyword>
<accession>A0A290Z1G0</accession>
<evidence type="ECO:0000313" key="1">
    <source>
        <dbReference type="EMBL" id="ATE52838.1"/>
    </source>
</evidence>
<dbReference type="EMBL" id="CP023445">
    <property type="protein sequence ID" value="ATE52838.1"/>
    <property type="molecule type" value="Genomic_DNA"/>
</dbReference>
<evidence type="ECO:0000313" key="2">
    <source>
        <dbReference type="Proteomes" id="UP000218505"/>
    </source>
</evidence>
<dbReference type="Proteomes" id="UP000218505">
    <property type="component" value="Chromosome"/>
</dbReference>
<dbReference type="RefSeq" id="WP_096491823.1">
    <property type="nucleotide sequence ID" value="NZ_CP023445.1"/>
</dbReference>
<organism evidence="1 2">
    <name type="scientific">Actinosynnema pretiosum</name>
    <dbReference type="NCBI Taxonomy" id="42197"/>
    <lineage>
        <taxon>Bacteria</taxon>
        <taxon>Bacillati</taxon>
        <taxon>Actinomycetota</taxon>
        <taxon>Actinomycetes</taxon>
        <taxon>Pseudonocardiales</taxon>
        <taxon>Pseudonocardiaceae</taxon>
        <taxon>Actinosynnema</taxon>
    </lineage>
</organism>
<gene>
    <name evidence="1" type="ORF">CNX65_05715</name>
</gene>
<reference evidence="1" key="1">
    <citation type="submission" date="2017-09" db="EMBL/GenBank/DDBJ databases">
        <title>Complete Genome Sequence of ansamitocin-producing Bacterium Actinosynnema pretiosum X47.</title>
        <authorList>
            <person name="Cao G."/>
            <person name="Zong G."/>
            <person name="Zhong C."/>
            <person name="Fu J."/>
        </authorList>
    </citation>
    <scope>NUCLEOTIDE SEQUENCE [LARGE SCALE GENOMIC DNA]</scope>
    <source>
        <strain evidence="1">X47</strain>
    </source>
</reference>
<protein>
    <submittedName>
        <fullName evidence="1">Uncharacterized protein</fullName>
    </submittedName>
</protein>
<sequence length="224" mass="24591">MPTARDLLFRDADGEPLSEPDEVLYSGDPRYLARVADLRALLTDESAEGYHRFLAVLALTAWGHAPVYPVVAAIARAGRGSPWYGKFRAGTGGDYSFPELAGALAEGRGRTDDEPARLTALRELLARADEVRFDWQLAHAADEPELADALAGAVRRCLDRADEPDFDRLLQAADLCAVLGRHDRPRAEALARELLARDPRTTIHTHLCQVVPFTPEARQGRVDA</sequence>
<name>A0A290Z1G0_9PSEU</name>
<proteinExistence type="predicted"/>
<dbReference type="AlphaFoldDB" id="A0A290Z1G0"/>